<organism evidence="1 2">
    <name type="scientific">Prauserella marina</name>
    <dbReference type="NCBI Taxonomy" id="530584"/>
    <lineage>
        <taxon>Bacteria</taxon>
        <taxon>Bacillati</taxon>
        <taxon>Actinomycetota</taxon>
        <taxon>Actinomycetes</taxon>
        <taxon>Pseudonocardiales</taxon>
        <taxon>Pseudonocardiaceae</taxon>
        <taxon>Prauserella</taxon>
    </lineage>
</organism>
<dbReference type="EMBL" id="FMZE01000013">
    <property type="protein sequence ID" value="SDD86201.1"/>
    <property type="molecule type" value="Genomic_DNA"/>
</dbReference>
<proteinExistence type="predicted"/>
<evidence type="ECO:0000313" key="1">
    <source>
        <dbReference type="EMBL" id="SDD86201.1"/>
    </source>
</evidence>
<evidence type="ECO:0000313" key="2">
    <source>
        <dbReference type="Proteomes" id="UP000199494"/>
    </source>
</evidence>
<dbReference type="AlphaFoldDB" id="A0A222VT54"/>
<accession>A0A222VT54</accession>
<protein>
    <submittedName>
        <fullName evidence="1">Uncharacterized protein</fullName>
    </submittedName>
</protein>
<reference evidence="1 2" key="1">
    <citation type="submission" date="2016-10" db="EMBL/GenBank/DDBJ databases">
        <authorList>
            <person name="de Groot N.N."/>
        </authorList>
    </citation>
    <scope>NUCLEOTIDE SEQUENCE [LARGE SCALE GENOMIC DNA]</scope>
    <source>
        <strain evidence="1 2">CGMCC 4.5506</strain>
    </source>
</reference>
<keyword evidence="2" id="KW-1185">Reference proteome</keyword>
<sequence length="116" mass="12063">MAHTGVVSTHHGDEPAPHVDPAAFAAAQRHVFAGKRLRIGRSRTVHGVAFRPWLGGLALPAATCRQGWSGVGASGELVATTAPVSCRKCRRMIGDADGGQTALFETAVNPRSVDPA</sequence>
<name>A0A222VT54_9PSEU</name>
<gene>
    <name evidence="1" type="ORF">SAMN05421630_113172</name>
</gene>
<dbReference type="Proteomes" id="UP000199494">
    <property type="component" value="Unassembled WGS sequence"/>
</dbReference>
<dbReference type="KEGG" id="pmad:BAY61_21055"/>